<feature type="transmembrane region" description="Helical" evidence="19">
    <location>
        <begin position="35"/>
        <end position="56"/>
    </location>
</feature>
<keyword evidence="8 19" id="KW-0169">Cobalamin biosynthesis</keyword>
<evidence type="ECO:0000256" key="9">
    <source>
        <dbReference type="ARBA" id="ARBA00022679"/>
    </source>
</evidence>
<dbReference type="PANTHER" id="PTHR34148:SF1">
    <property type="entry name" value="ADENOSYLCOBINAMIDE-GDP RIBAZOLETRANSFERASE"/>
    <property type="match status" value="1"/>
</dbReference>
<evidence type="ECO:0000256" key="2">
    <source>
        <dbReference type="ARBA" id="ARBA00004651"/>
    </source>
</evidence>
<organism evidence="20 21">
    <name type="scientific">Trebonia kvetii</name>
    <dbReference type="NCBI Taxonomy" id="2480626"/>
    <lineage>
        <taxon>Bacteria</taxon>
        <taxon>Bacillati</taxon>
        <taxon>Actinomycetota</taxon>
        <taxon>Actinomycetes</taxon>
        <taxon>Streptosporangiales</taxon>
        <taxon>Treboniaceae</taxon>
        <taxon>Trebonia</taxon>
    </lineage>
</organism>
<evidence type="ECO:0000256" key="19">
    <source>
        <dbReference type="HAMAP-Rule" id="MF_00719"/>
    </source>
</evidence>
<keyword evidence="7 19" id="KW-1003">Cell membrane</keyword>
<feature type="transmembrane region" description="Helical" evidence="19">
    <location>
        <begin position="115"/>
        <end position="137"/>
    </location>
</feature>
<proteinExistence type="inferred from homology"/>
<gene>
    <name evidence="19 20" type="primary">cobS</name>
    <name evidence="20" type="ORF">EAS64_18820</name>
</gene>
<dbReference type="Proteomes" id="UP000460272">
    <property type="component" value="Unassembled WGS sequence"/>
</dbReference>
<dbReference type="GO" id="GO:0051073">
    <property type="term" value="F:adenosylcobinamide-GDP ribazoletransferase activity"/>
    <property type="evidence" value="ECO:0007669"/>
    <property type="project" value="UniProtKB-UniRule"/>
</dbReference>
<evidence type="ECO:0000256" key="3">
    <source>
        <dbReference type="ARBA" id="ARBA00004663"/>
    </source>
</evidence>
<evidence type="ECO:0000256" key="10">
    <source>
        <dbReference type="ARBA" id="ARBA00022692"/>
    </source>
</evidence>
<keyword evidence="12 19" id="KW-1133">Transmembrane helix</keyword>
<dbReference type="EC" id="2.7.8.26" evidence="5 19"/>
<keyword evidence="11 19" id="KW-0460">Magnesium</keyword>
<dbReference type="Pfam" id="PF02654">
    <property type="entry name" value="CobS"/>
    <property type="match status" value="1"/>
</dbReference>
<dbReference type="RefSeq" id="WP_145854360.1">
    <property type="nucleotide sequence ID" value="NZ_RPFW01000003.1"/>
</dbReference>
<evidence type="ECO:0000256" key="12">
    <source>
        <dbReference type="ARBA" id="ARBA00022989"/>
    </source>
</evidence>
<accession>A0A6P2BZ45</accession>
<feature type="transmembrane region" description="Helical" evidence="19">
    <location>
        <begin position="68"/>
        <end position="87"/>
    </location>
</feature>
<evidence type="ECO:0000256" key="17">
    <source>
        <dbReference type="ARBA" id="ARBA00048623"/>
    </source>
</evidence>
<comment type="cofactor">
    <cofactor evidence="1 19">
        <name>Mg(2+)</name>
        <dbReference type="ChEBI" id="CHEBI:18420"/>
    </cofactor>
</comment>
<comment type="function">
    <text evidence="14 19">Joins adenosylcobinamide-GDP and alpha-ribazole to generate adenosylcobalamin (Ado-cobalamin). Also synthesizes adenosylcobalamin 5'-phosphate from adenosylcobinamide-GDP and alpha-ribazole 5'-phosphate.</text>
</comment>
<feature type="transmembrane region" description="Helical" evidence="19">
    <location>
        <begin position="241"/>
        <end position="260"/>
    </location>
</feature>
<evidence type="ECO:0000256" key="15">
    <source>
        <dbReference type="ARBA" id="ARBA00032605"/>
    </source>
</evidence>
<comment type="subcellular location">
    <subcellularLocation>
        <location evidence="2 19">Cell membrane</location>
        <topology evidence="2 19">Multi-pass membrane protein</topology>
    </subcellularLocation>
</comment>
<comment type="catalytic activity">
    <reaction evidence="17 19">
        <text>alpha-ribazole + adenosylcob(III)inamide-GDP = adenosylcob(III)alamin + GMP + H(+)</text>
        <dbReference type="Rhea" id="RHEA:16049"/>
        <dbReference type="ChEBI" id="CHEBI:10329"/>
        <dbReference type="ChEBI" id="CHEBI:15378"/>
        <dbReference type="ChEBI" id="CHEBI:18408"/>
        <dbReference type="ChEBI" id="CHEBI:58115"/>
        <dbReference type="ChEBI" id="CHEBI:60487"/>
        <dbReference type="EC" id="2.7.8.26"/>
    </reaction>
</comment>
<dbReference type="PANTHER" id="PTHR34148">
    <property type="entry name" value="ADENOSYLCOBINAMIDE-GDP RIBAZOLETRANSFERASE"/>
    <property type="match status" value="1"/>
</dbReference>
<evidence type="ECO:0000256" key="14">
    <source>
        <dbReference type="ARBA" id="ARBA00025228"/>
    </source>
</evidence>
<dbReference type="EMBL" id="RPFW01000003">
    <property type="protein sequence ID" value="TVZ04419.1"/>
    <property type="molecule type" value="Genomic_DNA"/>
</dbReference>
<keyword evidence="21" id="KW-1185">Reference proteome</keyword>
<dbReference type="GO" id="GO:0005886">
    <property type="term" value="C:plasma membrane"/>
    <property type="evidence" value="ECO:0007669"/>
    <property type="project" value="UniProtKB-SubCell"/>
</dbReference>
<comment type="caution">
    <text evidence="20">The sequence shown here is derived from an EMBL/GenBank/DDBJ whole genome shotgun (WGS) entry which is preliminary data.</text>
</comment>
<comment type="similarity">
    <text evidence="4 19">Belongs to the CobS family.</text>
</comment>
<keyword evidence="13 19" id="KW-0472">Membrane</keyword>
<name>A0A6P2BZ45_9ACTN</name>
<evidence type="ECO:0000256" key="13">
    <source>
        <dbReference type="ARBA" id="ARBA00023136"/>
    </source>
</evidence>
<evidence type="ECO:0000256" key="6">
    <source>
        <dbReference type="ARBA" id="ARBA00015850"/>
    </source>
</evidence>
<comment type="pathway">
    <text evidence="3 19">Cofactor biosynthesis; adenosylcobalamin biosynthesis; adenosylcobalamin from cob(II)yrinate a,c-diamide: step 7/7.</text>
</comment>
<evidence type="ECO:0000256" key="7">
    <source>
        <dbReference type="ARBA" id="ARBA00022475"/>
    </source>
</evidence>
<dbReference type="GO" id="GO:0009236">
    <property type="term" value="P:cobalamin biosynthetic process"/>
    <property type="evidence" value="ECO:0007669"/>
    <property type="project" value="UniProtKB-UniRule"/>
</dbReference>
<dbReference type="NCBIfam" id="TIGR00317">
    <property type="entry name" value="cobS"/>
    <property type="match status" value="1"/>
</dbReference>
<reference evidence="20 21" key="1">
    <citation type="submission" date="2018-11" db="EMBL/GenBank/DDBJ databases">
        <title>Trebonia kvetii gen.nov., sp.nov., a novel acidophilic actinobacterium, and proposal of the new actinobacterial family Treboniaceae fam. nov.</title>
        <authorList>
            <person name="Rapoport D."/>
            <person name="Sagova-Mareckova M."/>
            <person name="Sedlacek I."/>
            <person name="Provaznik J."/>
            <person name="Kralova S."/>
            <person name="Pavlinic D."/>
            <person name="Benes V."/>
            <person name="Kopecky J."/>
        </authorList>
    </citation>
    <scope>NUCLEOTIDE SEQUENCE [LARGE SCALE GENOMIC DNA]</scope>
    <source>
        <strain evidence="20 21">15Tr583</strain>
    </source>
</reference>
<dbReference type="HAMAP" id="MF_00719">
    <property type="entry name" value="CobS"/>
    <property type="match status" value="1"/>
</dbReference>
<keyword evidence="10 19" id="KW-0812">Transmembrane</keyword>
<sequence length="261" mass="25505">MTGRRPPAWRVALSLFTAIPAGVDGELDDETAARSIMWLPWVGLLVGGIGACVLLGTGLGGESSAKRLLEAALAVAAIAAATGGLHLDGLADTADGLGSRRPAADALAIMRRSDIGPMGVAALVLTLLVQVTALAAVPRAPLAAAALVLAEVTGRVSVVAATSSPAARPGGFGALVAGRTTGADRAFTAGVLVVTVAAACVTAGGPALAARGLAATVAGLAAGRLLQRIAERRLGGMTGDVFGAILQVSATTVLVVAALAD</sequence>
<dbReference type="OrthoDB" id="9794223at2"/>
<dbReference type="InterPro" id="IPR003805">
    <property type="entry name" value="CobS"/>
</dbReference>
<protein>
    <recommendedName>
        <fullName evidence="6 19">Adenosylcobinamide-GDP ribazoletransferase</fullName>
        <ecNumber evidence="5 19">2.7.8.26</ecNumber>
    </recommendedName>
    <alternativeName>
        <fullName evidence="16 19">Cobalamin synthase</fullName>
    </alternativeName>
    <alternativeName>
        <fullName evidence="15 19">Cobalamin-5'-phosphate synthase</fullName>
    </alternativeName>
</protein>
<evidence type="ECO:0000256" key="16">
    <source>
        <dbReference type="ARBA" id="ARBA00032853"/>
    </source>
</evidence>
<evidence type="ECO:0000313" key="20">
    <source>
        <dbReference type="EMBL" id="TVZ04419.1"/>
    </source>
</evidence>
<comment type="catalytic activity">
    <reaction evidence="18 19">
        <text>alpha-ribazole 5'-phosphate + adenosylcob(III)inamide-GDP = adenosylcob(III)alamin 5'-phosphate + GMP + H(+)</text>
        <dbReference type="Rhea" id="RHEA:23560"/>
        <dbReference type="ChEBI" id="CHEBI:15378"/>
        <dbReference type="ChEBI" id="CHEBI:57918"/>
        <dbReference type="ChEBI" id="CHEBI:58115"/>
        <dbReference type="ChEBI" id="CHEBI:60487"/>
        <dbReference type="ChEBI" id="CHEBI:60493"/>
        <dbReference type="EC" id="2.7.8.26"/>
    </reaction>
</comment>
<evidence type="ECO:0000256" key="8">
    <source>
        <dbReference type="ARBA" id="ARBA00022573"/>
    </source>
</evidence>
<evidence type="ECO:0000256" key="1">
    <source>
        <dbReference type="ARBA" id="ARBA00001946"/>
    </source>
</evidence>
<evidence type="ECO:0000256" key="18">
    <source>
        <dbReference type="ARBA" id="ARBA00049504"/>
    </source>
</evidence>
<dbReference type="AlphaFoldDB" id="A0A6P2BZ45"/>
<evidence type="ECO:0000256" key="5">
    <source>
        <dbReference type="ARBA" id="ARBA00013200"/>
    </source>
</evidence>
<evidence type="ECO:0000256" key="11">
    <source>
        <dbReference type="ARBA" id="ARBA00022842"/>
    </source>
</evidence>
<dbReference type="UniPathway" id="UPA00148">
    <property type="reaction ID" value="UER00238"/>
</dbReference>
<keyword evidence="9 19" id="KW-0808">Transferase</keyword>
<evidence type="ECO:0000256" key="4">
    <source>
        <dbReference type="ARBA" id="ARBA00010561"/>
    </source>
</evidence>
<dbReference type="GO" id="GO:0008818">
    <property type="term" value="F:cobalamin 5'-phosphate synthase activity"/>
    <property type="evidence" value="ECO:0007669"/>
    <property type="project" value="UniProtKB-UniRule"/>
</dbReference>
<evidence type="ECO:0000313" key="21">
    <source>
        <dbReference type="Proteomes" id="UP000460272"/>
    </source>
</evidence>